<dbReference type="InterPro" id="IPR019734">
    <property type="entry name" value="TPR_rpt"/>
</dbReference>
<dbReference type="PROSITE" id="PS50005">
    <property type="entry name" value="TPR"/>
    <property type="match status" value="1"/>
</dbReference>
<evidence type="ECO:0000313" key="1">
    <source>
        <dbReference type="EMBL" id="VAV99903.1"/>
    </source>
</evidence>
<dbReference type="SUPFAM" id="SSF48452">
    <property type="entry name" value="TPR-like"/>
    <property type="match status" value="1"/>
</dbReference>
<gene>
    <name evidence="1" type="ORF">MNBD_ALPHA08-2187</name>
</gene>
<dbReference type="InterPro" id="IPR011990">
    <property type="entry name" value="TPR-like_helical_dom_sf"/>
</dbReference>
<dbReference type="Gene3D" id="1.25.40.10">
    <property type="entry name" value="Tetratricopeptide repeat domain"/>
    <property type="match status" value="1"/>
</dbReference>
<dbReference type="Pfam" id="PF00515">
    <property type="entry name" value="TPR_1"/>
    <property type="match status" value="1"/>
</dbReference>
<proteinExistence type="predicted"/>
<reference evidence="1" key="1">
    <citation type="submission" date="2018-06" db="EMBL/GenBank/DDBJ databases">
        <authorList>
            <person name="Zhirakovskaya E."/>
        </authorList>
    </citation>
    <scope>NUCLEOTIDE SEQUENCE</scope>
</reference>
<sequence>MKKTIFTGAIIAASLALTPNAGFSLGSDEPTTTPTCKKGYVFSKKKKKCIRKKSMVFPDTDLKQQGWALAYAGKYQAAIALFDLVANKSDPEALNGLGFSNRKLGRLENGISYYKKALAINPDYHLAREYLGEGFVAAGRINLAKMQLAQIKMRCGATCKEYTLLAKVIKSGGSSNW</sequence>
<accession>A0A3B0STV0</accession>
<organism evidence="1">
    <name type="scientific">hydrothermal vent metagenome</name>
    <dbReference type="NCBI Taxonomy" id="652676"/>
    <lineage>
        <taxon>unclassified sequences</taxon>
        <taxon>metagenomes</taxon>
        <taxon>ecological metagenomes</taxon>
    </lineage>
</organism>
<dbReference type="EMBL" id="UOEC01000167">
    <property type="protein sequence ID" value="VAV99903.1"/>
    <property type="molecule type" value="Genomic_DNA"/>
</dbReference>
<protein>
    <submittedName>
        <fullName evidence="1">Uncharacterized protein</fullName>
    </submittedName>
</protein>
<dbReference type="AlphaFoldDB" id="A0A3B0STV0"/>
<name>A0A3B0STV0_9ZZZZ</name>
<dbReference type="SMART" id="SM00028">
    <property type="entry name" value="TPR"/>
    <property type="match status" value="1"/>
</dbReference>